<keyword evidence="2" id="KW-1133">Transmembrane helix</keyword>
<dbReference type="PANTHER" id="PTHR28251:SF1">
    <property type="entry name" value="V-TYPE ATPASE ASSEMBLY FACTOR PKR1"/>
    <property type="match status" value="1"/>
</dbReference>
<feature type="region of interest" description="Disordered" evidence="1">
    <location>
        <begin position="77"/>
        <end position="114"/>
    </location>
</feature>
<gene>
    <name evidence="3" type="ORF">B0H65DRAFT_414778</name>
</gene>
<dbReference type="InterPro" id="IPR013945">
    <property type="entry name" value="Pkr1"/>
</dbReference>
<dbReference type="PANTHER" id="PTHR28251">
    <property type="entry name" value="V-TYPE ATPASE ASSEMBLY FACTOR PKR1"/>
    <property type="match status" value="1"/>
</dbReference>
<dbReference type="AlphaFoldDB" id="A0AAE0JQL9"/>
<evidence type="ECO:0000256" key="1">
    <source>
        <dbReference type="SAM" id="MobiDB-lite"/>
    </source>
</evidence>
<keyword evidence="4" id="KW-1185">Reference proteome</keyword>
<comment type="caution">
    <text evidence="3">The sequence shown here is derived from an EMBL/GenBank/DDBJ whole genome shotgun (WGS) entry which is preliminary data.</text>
</comment>
<dbReference type="Proteomes" id="UP001278500">
    <property type="component" value="Unassembled WGS sequence"/>
</dbReference>
<dbReference type="RefSeq" id="XP_062687295.1">
    <property type="nucleotide sequence ID" value="XM_062823938.1"/>
</dbReference>
<evidence type="ECO:0000256" key="2">
    <source>
        <dbReference type="SAM" id="Phobius"/>
    </source>
</evidence>
<keyword evidence="2" id="KW-0812">Transmembrane</keyword>
<dbReference type="GO" id="GO:0070072">
    <property type="term" value="P:vacuolar proton-transporting V-type ATPase complex assembly"/>
    <property type="evidence" value="ECO:0007669"/>
    <property type="project" value="InterPro"/>
</dbReference>
<keyword evidence="2" id="KW-0472">Membrane</keyword>
<feature type="compositionally biased region" description="Basic and acidic residues" evidence="1">
    <location>
        <begin position="156"/>
        <end position="167"/>
    </location>
</feature>
<evidence type="ECO:0000313" key="4">
    <source>
        <dbReference type="Proteomes" id="UP001278500"/>
    </source>
</evidence>
<dbReference type="EMBL" id="JAUEPP010000001">
    <property type="protein sequence ID" value="KAK3355917.1"/>
    <property type="molecule type" value="Genomic_DNA"/>
</dbReference>
<dbReference type="Pfam" id="PF08636">
    <property type="entry name" value="Pkr1"/>
    <property type="match status" value="1"/>
</dbReference>
<dbReference type="GO" id="GO:0005789">
    <property type="term" value="C:endoplasmic reticulum membrane"/>
    <property type="evidence" value="ECO:0007669"/>
    <property type="project" value="TreeGrafter"/>
</dbReference>
<feature type="transmembrane region" description="Helical" evidence="2">
    <location>
        <begin position="20"/>
        <end position="41"/>
    </location>
</feature>
<dbReference type="GeneID" id="87861092"/>
<evidence type="ECO:0000313" key="3">
    <source>
        <dbReference type="EMBL" id="KAK3355917.1"/>
    </source>
</evidence>
<accession>A0AAE0JQL9</accession>
<feature type="region of interest" description="Disordered" evidence="1">
    <location>
        <begin position="130"/>
        <end position="167"/>
    </location>
</feature>
<reference evidence="3" key="2">
    <citation type="submission" date="2023-06" db="EMBL/GenBank/DDBJ databases">
        <authorList>
            <consortium name="Lawrence Berkeley National Laboratory"/>
            <person name="Haridas S."/>
            <person name="Hensen N."/>
            <person name="Bonometti L."/>
            <person name="Westerberg I."/>
            <person name="Brannstrom I.O."/>
            <person name="Guillou S."/>
            <person name="Cros-Aarteil S."/>
            <person name="Calhoun S."/>
            <person name="Kuo A."/>
            <person name="Mondo S."/>
            <person name="Pangilinan J."/>
            <person name="Riley R."/>
            <person name="Labutti K."/>
            <person name="Andreopoulos B."/>
            <person name="Lipzen A."/>
            <person name="Chen C."/>
            <person name="Yanf M."/>
            <person name="Daum C."/>
            <person name="Ng V."/>
            <person name="Clum A."/>
            <person name="Steindorff A."/>
            <person name="Ohm R."/>
            <person name="Martin F."/>
            <person name="Silar P."/>
            <person name="Natvig D."/>
            <person name="Lalanne C."/>
            <person name="Gautier V."/>
            <person name="Ament-Velasquez S.L."/>
            <person name="Kruys A."/>
            <person name="Hutchinson M.I."/>
            <person name="Powell A.J."/>
            <person name="Barry K."/>
            <person name="Miller A.N."/>
            <person name="Grigoriev I.V."/>
            <person name="Debuchy R."/>
            <person name="Gladieux P."/>
            <person name="Thoren M.H."/>
            <person name="Johannesson H."/>
        </authorList>
    </citation>
    <scope>NUCLEOTIDE SEQUENCE</scope>
    <source>
        <strain evidence="3">CBS 560.94</strain>
    </source>
</reference>
<name>A0AAE0JQL9_9PEZI</name>
<sequence length="167" mass="18339">MTSFATNLWESIFTPGPTPTLLIATNVTFAALQIVLACLLFATWSIHFVVLSAICGGLWVSINWFAAELKVHQIQEEEKARRAKEAAPAPVTSEDSETEVEAAKSTASLTRQESIAEAVSHEVEPIQQLGELKHRAVEETPSLGTKSSVSTEDEWEKVSENENEKDK</sequence>
<feature type="transmembrane region" description="Helical" evidence="2">
    <location>
        <begin position="48"/>
        <end position="66"/>
    </location>
</feature>
<reference evidence="3" key="1">
    <citation type="journal article" date="2023" name="Mol. Phylogenet. Evol.">
        <title>Genome-scale phylogeny and comparative genomics of the fungal order Sordariales.</title>
        <authorList>
            <person name="Hensen N."/>
            <person name="Bonometti L."/>
            <person name="Westerberg I."/>
            <person name="Brannstrom I.O."/>
            <person name="Guillou S."/>
            <person name="Cros-Aarteil S."/>
            <person name="Calhoun S."/>
            <person name="Haridas S."/>
            <person name="Kuo A."/>
            <person name="Mondo S."/>
            <person name="Pangilinan J."/>
            <person name="Riley R."/>
            <person name="LaButti K."/>
            <person name="Andreopoulos B."/>
            <person name="Lipzen A."/>
            <person name="Chen C."/>
            <person name="Yan M."/>
            <person name="Daum C."/>
            <person name="Ng V."/>
            <person name="Clum A."/>
            <person name="Steindorff A."/>
            <person name="Ohm R.A."/>
            <person name="Martin F."/>
            <person name="Silar P."/>
            <person name="Natvig D.O."/>
            <person name="Lalanne C."/>
            <person name="Gautier V."/>
            <person name="Ament-Velasquez S.L."/>
            <person name="Kruys A."/>
            <person name="Hutchinson M.I."/>
            <person name="Powell A.J."/>
            <person name="Barry K."/>
            <person name="Miller A.N."/>
            <person name="Grigoriev I.V."/>
            <person name="Debuchy R."/>
            <person name="Gladieux P."/>
            <person name="Hiltunen Thoren M."/>
            <person name="Johannesson H."/>
        </authorList>
    </citation>
    <scope>NUCLEOTIDE SEQUENCE</scope>
    <source>
        <strain evidence="3">CBS 560.94</strain>
    </source>
</reference>
<protein>
    <submittedName>
        <fullName evidence="3">ER protein Pkr1-domain-containing protein</fullName>
    </submittedName>
</protein>
<proteinExistence type="predicted"/>
<organism evidence="3 4">
    <name type="scientific">Neurospora tetraspora</name>
    <dbReference type="NCBI Taxonomy" id="94610"/>
    <lineage>
        <taxon>Eukaryota</taxon>
        <taxon>Fungi</taxon>
        <taxon>Dikarya</taxon>
        <taxon>Ascomycota</taxon>
        <taxon>Pezizomycotina</taxon>
        <taxon>Sordariomycetes</taxon>
        <taxon>Sordariomycetidae</taxon>
        <taxon>Sordariales</taxon>
        <taxon>Sordariaceae</taxon>
        <taxon>Neurospora</taxon>
    </lineage>
</organism>